<evidence type="ECO:0000259" key="1">
    <source>
        <dbReference type="Pfam" id="PF07693"/>
    </source>
</evidence>
<keyword evidence="3" id="KW-1185">Reference proteome</keyword>
<reference evidence="2 3" key="1">
    <citation type="submission" date="2020-02" db="EMBL/GenBank/DDBJ databases">
        <authorList>
            <person name="Liang J."/>
        </authorList>
    </citation>
    <scope>NUCLEOTIDE SEQUENCE [LARGE SCALE GENOMIC DNA]</scope>
    <source>
        <strain evidence="2 3">L22-9</strain>
    </source>
</reference>
<dbReference type="InterPro" id="IPR027417">
    <property type="entry name" value="P-loop_NTPase"/>
</dbReference>
<evidence type="ECO:0000313" key="3">
    <source>
        <dbReference type="Proteomes" id="UP000509545"/>
    </source>
</evidence>
<gene>
    <name evidence="2" type="ORF">GN234_08390</name>
</gene>
<dbReference type="InterPro" id="IPR011646">
    <property type="entry name" value="KAP_P-loop"/>
</dbReference>
<dbReference type="AlphaFoldDB" id="A0A6N1C9X2"/>
<feature type="domain" description="KAP NTPase" evidence="1">
    <location>
        <begin position="28"/>
        <end position="325"/>
    </location>
</feature>
<protein>
    <recommendedName>
        <fullName evidence="1">KAP NTPase domain-containing protein</fullName>
    </recommendedName>
</protein>
<evidence type="ECO:0000313" key="2">
    <source>
        <dbReference type="EMBL" id="QKS81959.1"/>
    </source>
</evidence>
<dbReference type="EMBL" id="CP048810">
    <property type="protein sequence ID" value="QKS81959.1"/>
    <property type="molecule type" value="Genomic_DNA"/>
</dbReference>
<dbReference type="Gene3D" id="3.40.50.300">
    <property type="entry name" value="P-loop containing nucleotide triphosphate hydrolases"/>
    <property type="match status" value="1"/>
</dbReference>
<name>A0A6N1C9X2_9PSED</name>
<dbReference type="RefSeq" id="WP_176688270.1">
    <property type="nucleotide sequence ID" value="NZ_CP048810.1"/>
</dbReference>
<accession>A0A6N1C9X2</accession>
<sequence>MKLLVEPHQISEDGFGSDLFGRKNFGIALRNIVKNSADPLVISLDGNWGEGKSTFVKMWQKILSDEKIPSIYIDAFASDYVDDAFMVVAGAITDFVSANATPKHSKAFIDKAKNVGANVLSLGAKIGIRAVSAGLIKETDFEDLGNIGEDITKDISNSAEKYIKERLINHKAERLSIENFRSFLSTIPSKLKAPSEFPLTIIIDELDRCRPSFAVEMLEKIKHLFSVPNINFLLVINKTQLQESIRSTYGLNIDSHAYLQKFINIEATLPKRTGRNNDVEKYCKHLSNLYKLKDSDWADCFTALGTQLNCSLRELERIYSNLAIMLLTEREDAQLNSALISAICVFKVMRPALFSRLSDEDLRIDDFYEALKHKPNPKSEKYTLDHIIEWLHICLMPEAEFASLDHNDEFRRKARYFQQRNKVIGILAQKLNSFSVG</sequence>
<dbReference type="SUPFAM" id="SSF52540">
    <property type="entry name" value="P-loop containing nucleoside triphosphate hydrolases"/>
    <property type="match status" value="1"/>
</dbReference>
<dbReference type="Proteomes" id="UP000509545">
    <property type="component" value="Chromosome"/>
</dbReference>
<dbReference type="Pfam" id="PF07693">
    <property type="entry name" value="KAP_NTPase"/>
    <property type="match status" value="1"/>
</dbReference>
<organism evidence="2 3">
    <name type="scientific">Pseudomonas bijieensis</name>
    <dbReference type="NCBI Taxonomy" id="2681983"/>
    <lineage>
        <taxon>Bacteria</taxon>
        <taxon>Pseudomonadati</taxon>
        <taxon>Pseudomonadota</taxon>
        <taxon>Gammaproteobacteria</taxon>
        <taxon>Pseudomonadales</taxon>
        <taxon>Pseudomonadaceae</taxon>
        <taxon>Pseudomonas</taxon>
    </lineage>
</organism>
<dbReference type="KEGG" id="pbz:GN234_08390"/>
<proteinExistence type="predicted"/>